<reference evidence="7" key="1">
    <citation type="journal article" date="2020" name="Stud. Mycol.">
        <title>101 Dothideomycetes genomes: a test case for predicting lifestyles and emergence of pathogens.</title>
        <authorList>
            <person name="Haridas S."/>
            <person name="Albert R."/>
            <person name="Binder M."/>
            <person name="Bloem J."/>
            <person name="Labutti K."/>
            <person name="Salamov A."/>
            <person name="Andreopoulos B."/>
            <person name="Baker S."/>
            <person name="Barry K."/>
            <person name="Bills G."/>
            <person name="Bluhm B."/>
            <person name="Cannon C."/>
            <person name="Castanera R."/>
            <person name="Culley D."/>
            <person name="Daum C."/>
            <person name="Ezra D."/>
            <person name="Gonzalez J."/>
            <person name="Henrissat B."/>
            <person name="Kuo A."/>
            <person name="Liang C."/>
            <person name="Lipzen A."/>
            <person name="Lutzoni F."/>
            <person name="Magnuson J."/>
            <person name="Mondo S."/>
            <person name="Nolan M."/>
            <person name="Ohm R."/>
            <person name="Pangilinan J."/>
            <person name="Park H.-J."/>
            <person name="Ramirez L."/>
            <person name="Alfaro M."/>
            <person name="Sun H."/>
            <person name="Tritt A."/>
            <person name="Yoshinaga Y."/>
            <person name="Zwiers L.-H."/>
            <person name="Turgeon B."/>
            <person name="Goodwin S."/>
            <person name="Spatafora J."/>
            <person name="Crous P."/>
            <person name="Grigoriev I."/>
        </authorList>
    </citation>
    <scope>NUCLEOTIDE SEQUENCE</scope>
    <source>
        <strain evidence="7">CBS 122681</strain>
    </source>
</reference>
<dbReference type="Proteomes" id="UP000799324">
    <property type="component" value="Unassembled WGS sequence"/>
</dbReference>
<keyword evidence="4" id="KW-0560">Oxidoreductase</keyword>
<dbReference type="GO" id="GO:0008202">
    <property type="term" value="P:steroid metabolic process"/>
    <property type="evidence" value="ECO:0007669"/>
    <property type="project" value="UniProtKB-ARBA"/>
</dbReference>
<organism evidence="7 8">
    <name type="scientific">Lophiostoma macrostomum CBS 122681</name>
    <dbReference type="NCBI Taxonomy" id="1314788"/>
    <lineage>
        <taxon>Eukaryota</taxon>
        <taxon>Fungi</taxon>
        <taxon>Dikarya</taxon>
        <taxon>Ascomycota</taxon>
        <taxon>Pezizomycotina</taxon>
        <taxon>Dothideomycetes</taxon>
        <taxon>Pleosporomycetidae</taxon>
        <taxon>Pleosporales</taxon>
        <taxon>Lophiostomataceae</taxon>
        <taxon>Lophiostoma</taxon>
    </lineage>
</organism>
<dbReference type="Gene3D" id="3.50.50.60">
    <property type="entry name" value="FAD/NAD(P)-binding domain"/>
    <property type="match status" value="2"/>
</dbReference>
<dbReference type="GO" id="GO:0016491">
    <property type="term" value="F:oxidoreductase activity"/>
    <property type="evidence" value="ECO:0007669"/>
    <property type="project" value="UniProtKB-KW"/>
</dbReference>
<keyword evidence="2" id="KW-0285">Flavoprotein</keyword>
<evidence type="ECO:0000313" key="7">
    <source>
        <dbReference type="EMBL" id="KAF2653663.1"/>
    </source>
</evidence>
<evidence type="ECO:0000256" key="3">
    <source>
        <dbReference type="ARBA" id="ARBA00022827"/>
    </source>
</evidence>
<dbReference type="PANTHER" id="PTHR43400:SF10">
    <property type="entry name" value="3-OXOSTEROID 1-DEHYDROGENASE"/>
    <property type="match status" value="1"/>
</dbReference>
<evidence type="ECO:0000256" key="1">
    <source>
        <dbReference type="ARBA" id="ARBA00001974"/>
    </source>
</evidence>
<dbReference type="InterPro" id="IPR003953">
    <property type="entry name" value="FAD-dep_OxRdtase_2_FAD-bd"/>
</dbReference>
<dbReference type="PANTHER" id="PTHR43400">
    <property type="entry name" value="FUMARATE REDUCTASE"/>
    <property type="match status" value="1"/>
</dbReference>
<protein>
    <submittedName>
        <fullName evidence="7">3-oxosteroid 1-dehydrogenase</fullName>
    </submittedName>
</protein>
<dbReference type="SUPFAM" id="SSF56425">
    <property type="entry name" value="Succinate dehydrogenase/fumarate reductase flavoprotein, catalytic domain"/>
    <property type="match status" value="1"/>
</dbReference>
<name>A0A6A6T437_9PLEO</name>
<dbReference type="InterPro" id="IPR027477">
    <property type="entry name" value="Succ_DH/fumarate_Rdtase_cat_sf"/>
</dbReference>
<evidence type="ECO:0000256" key="5">
    <source>
        <dbReference type="ARBA" id="ARBA00061147"/>
    </source>
</evidence>
<dbReference type="SUPFAM" id="SSF51905">
    <property type="entry name" value="FAD/NAD(P)-binding domain"/>
    <property type="match status" value="1"/>
</dbReference>
<evidence type="ECO:0000313" key="8">
    <source>
        <dbReference type="Proteomes" id="UP000799324"/>
    </source>
</evidence>
<comment type="similarity">
    <text evidence="5">Belongs to the FAD-dependent oxidoreductase 2 family. 3-oxosteroid dehydrogenase subfamily.</text>
</comment>
<evidence type="ECO:0000259" key="6">
    <source>
        <dbReference type="Pfam" id="PF00890"/>
    </source>
</evidence>
<feature type="domain" description="FAD-dependent oxidoreductase 2 FAD-binding" evidence="6">
    <location>
        <begin position="34"/>
        <end position="561"/>
    </location>
</feature>
<dbReference type="OrthoDB" id="7777654at2759"/>
<keyword evidence="3" id="KW-0274">FAD</keyword>
<dbReference type="Pfam" id="PF00890">
    <property type="entry name" value="FAD_binding_2"/>
    <property type="match status" value="1"/>
</dbReference>
<gene>
    <name evidence="7" type="ORF">K491DRAFT_602361</name>
</gene>
<sequence length="583" mass="63826">MFISGRHPAATATVRFHRSFSSSRISNINRLHPDTLIVGSGAAALTAAFRAKSHNLNPLVIEKSPLIGGTTCYSGGGLWIPNSGVHPADSPDSFSEAMKYMQNTIDKHPTKSSSLARKYAFLENGPKMVDFLSQQGFQWQASVGYPDYYPLVEGGKTTGRSIEGRLFDLKKLGEWQSKIRMTPRKPLYPMYTFEAGHMYRHRVSIKGLMTAAKVAGWRMWSNKLLGRLPVTMGMSLVGQLLHLCIQRGISIETQCSLKELVITDGTVMGARVTHDGEEKIIEAKQGVILAAGGFARNRDMRKCVQGDLGANAKTLTSPEDQGDAITAAMDVGAATELMDEAWWGPTLVDSTGKPYWTQFERALPHSIIVDESGNRFVNEAEAYTRFIHNLFAHQKKTGRGVPAFMILDSNHRDRYVLSGMMPGNIAQWALDCGLYVKADTLEELAQKLDIEVKGLKSTVRQFNKMAAIGVDDEFERGRSPYDQFFGDPGYKANHNLGPIEKPPFHGAKLLPGDLGTKGGVLTDEFARAVKSDGSDIRGLYAVGNSSATVMGREYIGAGSTLGPALTFAYVAANHIAQKEERAK</sequence>
<comment type="cofactor">
    <cofactor evidence="1">
        <name>FAD</name>
        <dbReference type="ChEBI" id="CHEBI:57692"/>
    </cofactor>
</comment>
<dbReference type="FunFam" id="3.50.50.60:FF:000208">
    <property type="entry name" value="3-ketosteroid dehydrogenase"/>
    <property type="match status" value="1"/>
</dbReference>
<dbReference type="InterPro" id="IPR036188">
    <property type="entry name" value="FAD/NAD-bd_sf"/>
</dbReference>
<proteinExistence type="inferred from homology"/>
<evidence type="ECO:0000256" key="4">
    <source>
        <dbReference type="ARBA" id="ARBA00023002"/>
    </source>
</evidence>
<dbReference type="EMBL" id="MU004377">
    <property type="protein sequence ID" value="KAF2653663.1"/>
    <property type="molecule type" value="Genomic_DNA"/>
</dbReference>
<keyword evidence="8" id="KW-1185">Reference proteome</keyword>
<accession>A0A6A6T437</accession>
<evidence type="ECO:0000256" key="2">
    <source>
        <dbReference type="ARBA" id="ARBA00022630"/>
    </source>
</evidence>
<dbReference type="InterPro" id="IPR050315">
    <property type="entry name" value="FAD-oxidoreductase_2"/>
</dbReference>
<dbReference type="AlphaFoldDB" id="A0A6A6T437"/>